<accession>A0A0G1YEC3</accession>
<name>A0A0G1YEC3_9BACT</name>
<proteinExistence type="predicted"/>
<evidence type="ECO:0000313" key="1">
    <source>
        <dbReference type="EMBL" id="KKW13312.1"/>
    </source>
</evidence>
<gene>
    <name evidence="1" type="ORF">UY48_C0002G0003</name>
</gene>
<evidence type="ECO:0000313" key="2">
    <source>
        <dbReference type="Proteomes" id="UP000034588"/>
    </source>
</evidence>
<organism evidence="1 2">
    <name type="scientific">Candidatus Gottesmanbacteria bacterium GW2011_GWB1_49_7</name>
    <dbReference type="NCBI Taxonomy" id="1618448"/>
    <lineage>
        <taxon>Bacteria</taxon>
        <taxon>Candidatus Gottesmaniibacteriota</taxon>
    </lineage>
</organism>
<protein>
    <submittedName>
        <fullName evidence="1">Uncharacterized protein</fullName>
    </submittedName>
</protein>
<reference evidence="1 2" key="1">
    <citation type="journal article" date="2015" name="Nature">
        <title>rRNA introns, odd ribosomes, and small enigmatic genomes across a large radiation of phyla.</title>
        <authorList>
            <person name="Brown C.T."/>
            <person name="Hug L.A."/>
            <person name="Thomas B.C."/>
            <person name="Sharon I."/>
            <person name="Castelle C.J."/>
            <person name="Singh A."/>
            <person name="Wilkins M.J."/>
            <person name="Williams K.H."/>
            <person name="Banfield J.F."/>
        </authorList>
    </citation>
    <scope>NUCLEOTIDE SEQUENCE [LARGE SCALE GENOMIC DNA]</scope>
</reference>
<dbReference type="AlphaFoldDB" id="A0A0G1YEC3"/>
<comment type="caution">
    <text evidence="1">The sequence shown here is derived from an EMBL/GenBank/DDBJ whole genome shotgun (WGS) entry which is preliminary data.</text>
</comment>
<dbReference type="EMBL" id="LCQD01000002">
    <property type="protein sequence ID" value="KKW13312.1"/>
    <property type="molecule type" value="Genomic_DNA"/>
</dbReference>
<sequence length="83" mass="9062">MALKVLDGGLTPQALKTAFENALKEYDHCLGLYLSCRAGADREIAAANARLQAVTEAAFAQLGEAEARRVLWRGRWEKKGSLT</sequence>
<dbReference type="Proteomes" id="UP000034588">
    <property type="component" value="Unassembled WGS sequence"/>
</dbReference>